<accession>A0A645FTP7</accession>
<dbReference type="EMBL" id="VSSQ01065031">
    <property type="protein sequence ID" value="MPN17828.1"/>
    <property type="molecule type" value="Genomic_DNA"/>
</dbReference>
<name>A0A645FTP7_9ZZZZ</name>
<evidence type="ECO:0000313" key="1">
    <source>
        <dbReference type="EMBL" id="MPN17828.1"/>
    </source>
</evidence>
<organism evidence="1">
    <name type="scientific">bioreactor metagenome</name>
    <dbReference type="NCBI Taxonomy" id="1076179"/>
    <lineage>
        <taxon>unclassified sequences</taxon>
        <taxon>metagenomes</taxon>
        <taxon>ecological metagenomes</taxon>
    </lineage>
</organism>
<sequence>MSPNLMVQELNEELSSRGGDHRVGSWRLLFLEEEFGKSAWSGGTYAAHHSGG</sequence>
<proteinExistence type="predicted"/>
<comment type="caution">
    <text evidence="1">The sequence shown here is derived from an EMBL/GenBank/DDBJ whole genome shotgun (WGS) entry which is preliminary data.</text>
</comment>
<dbReference type="AlphaFoldDB" id="A0A645FTP7"/>
<reference evidence="1" key="1">
    <citation type="submission" date="2019-08" db="EMBL/GenBank/DDBJ databases">
        <authorList>
            <person name="Kucharzyk K."/>
            <person name="Murdoch R.W."/>
            <person name="Higgins S."/>
            <person name="Loffler F."/>
        </authorList>
    </citation>
    <scope>NUCLEOTIDE SEQUENCE</scope>
</reference>
<protein>
    <submittedName>
        <fullName evidence="1">Uncharacterized protein</fullName>
    </submittedName>
</protein>
<gene>
    <name evidence="1" type="ORF">SDC9_165183</name>
</gene>